<evidence type="ECO:0000313" key="3">
    <source>
        <dbReference type="Proteomes" id="UP000034883"/>
    </source>
</evidence>
<dbReference type="EMBL" id="CP011125">
    <property type="protein sequence ID" value="AKF05488.1"/>
    <property type="molecule type" value="Genomic_DNA"/>
</dbReference>
<dbReference type="KEGG" id="samy:DB32_002637"/>
<accession>A0A0F6YIU1</accession>
<feature type="region of interest" description="Disordered" evidence="1">
    <location>
        <begin position="505"/>
        <end position="524"/>
    </location>
</feature>
<feature type="compositionally biased region" description="Basic and acidic residues" evidence="1">
    <location>
        <begin position="511"/>
        <end position="524"/>
    </location>
</feature>
<dbReference type="STRING" id="927083.DB32_002637"/>
<sequence>MDRLTMFHVSRPARLMVHNEMHRVRSISMLSCLLCVAVGACTQGVRVFDPDGGDGPDAFAPPPDAGPSRRVFVDDGIDPDIERRFDEAGASPAAPPSLVYPEDGTLIPPNLRGVDFHFHPSGFQTFEITLSQHGEPAVVVYTWCTPMGTGCTFQPGTEIWEELARRRPDGPFEVRIRGLAGDLASTPSEPIHVELADEPILGGIYFWTVEPPSIRRYEFGLARRSSELFLSGAEEGSCIGCHALSRDGSRIAVGVAGPSGEPGSRIYDVASRTMVLDAPVPGDLVSYGPTGDMLVSGAMTDAPVRFFSADGALLHDLGVVGRGGDWSADGEHAVYAAHLLSGPSELHLVTRDGDAWSEPRVIPTPTTDAEAFPAFAPDAHWISYVGTDTANPTRSLLAVLHVADEQVVHLRRAAVDDDVTFARWNPNPYSHRGRRIFWLTFSSRRDYGLLSDANRQIWMAAFDPEADPEDPSRPAFRIPAQTYGVGNFIAQWALSVRRQPCETDADCPDGEECHDGFCRPRGPE</sequence>
<dbReference type="AlphaFoldDB" id="A0A0F6YIU1"/>
<gene>
    <name evidence="2" type="ORF">DB32_002637</name>
</gene>
<organism evidence="2 3">
    <name type="scientific">Sandaracinus amylolyticus</name>
    <dbReference type="NCBI Taxonomy" id="927083"/>
    <lineage>
        <taxon>Bacteria</taxon>
        <taxon>Pseudomonadati</taxon>
        <taxon>Myxococcota</taxon>
        <taxon>Polyangia</taxon>
        <taxon>Polyangiales</taxon>
        <taxon>Sandaracinaceae</taxon>
        <taxon>Sandaracinus</taxon>
    </lineage>
</organism>
<dbReference type="InterPro" id="IPR011042">
    <property type="entry name" value="6-blade_b-propeller_TolB-like"/>
</dbReference>
<dbReference type="Gene3D" id="2.120.10.30">
    <property type="entry name" value="TolB, C-terminal domain"/>
    <property type="match status" value="1"/>
</dbReference>
<dbReference type="Proteomes" id="UP000034883">
    <property type="component" value="Chromosome"/>
</dbReference>
<dbReference type="OrthoDB" id="9815657at2"/>
<keyword evidence="3" id="KW-1185">Reference proteome</keyword>
<evidence type="ECO:0000256" key="1">
    <source>
        <dbReference type="SAM" id="MobiDB-lite"/>
    </source>
</evidence>
<proteinExistence type="predicted"/>
<evidence type="ECO:0000313" key="2">
    <source>
        <dbReference type="EMBL" id="AKF05488.1"/>
    </source>
</evidence>
<protein>
    <submittedName>
        <fullName evidence="2">TolB protein</fullName>
    </submittedName>
</protein>
<name>A0A0F6YIU1_9BACT</name>
<reference evidence="2 3" key="1">
    <citation type="submission" date="2015-03" db="EMBL/GenBank/DDBJ databases">
        <title>Genome assembly of Sandaracinus amylolyticus DSM 53668.</title>
        <authorList>
            <person name="Sharma G."/>
            <person name="Subramanian S."/>
        </authorList>
    </citation>
    <scope>NUCLEOTIDE SEQUENCE [LARGE SCALE GENOMIC DNA]</scope>
    <source>
        <strain evidence="2 3">DSM 53668</strain>
    </source>
</reference>
<dbReference type="RefSeq" id="WP_053232723.1">
    <property type="nucleotide sequence ID" value="NZ_CP011125.1"/>
</dbReference>
<dbReference type="SUPFAM" id="SSF82171">
    <property type="entry name" value="DPP6 N-terminal domain-like"/>
    <property type="match status" value="1"/>
</dbReference>